<feature type="signal peptide" evidence="1">
    <location>
        <begin position="1"/>
        <end position="20"/>
    </location>
</feature>
<dbReference type="Proteomes" id="UP001595906">
    <property type="component" value="Unassembled WGS sequence"/>
</dbReference>
<protein>
    <submittedName>
        <fullName evidence="2">WD40/YVTN/BNR-like repeat-containing protein</fullName>
    </submittedName>
</protein>
<organism evidence="2 3">
    <name type="scientific">Parasediminibacterium paludis</name>
    <dbReference type="NCBI Taxonomy" id="908966"/>
    <lineage>
        <taxon>Bacteria</taxon>
        <taxon>Pseudomonadati</taxon>
        <taxon>Bacteroidota</taxon>
        <taxon>Chitinophagia</taxon>
        <taxon>Chitinophagales</taxon>
        <taxon>Chitinophagaceae</taxon>
        <taxon>Parasediminibacterium</taxon>
    </lineage>
</organism>
<gene>
    <name evidence="2" type="ORF">ACFOW1_13240</name>
</gene>
<dbReference type="SUPFAM" id="SSF110296">
    <property type="entry name" value="Oligoxyloglucan reducing end-specific cellobiohydrolase"/>
    <property type="match status" value="1"/>
</dbReference>
<sequence length="339" mass="36760">MQIRFVICFVVCAIASKVSAQSPTISLLDTSRKVSIRGLSVVNDDVIWCSGSNGSVAKSVDGGKTFTWQTITGYEKRDFRDIEAFDANTAVIIAVAEPAIILKTKDGGQTWKKVFEDTTKGMFLDAMDFSKNGMGWVIGDPINDQLFKALSIDFGDSWVSITGLDENNKLRKGEAFFASSGTNIKTSTDKVYPNIFTTGGMASRLFYKNKTYQLPIVQGKESTGANSIDVFKTKAVVVGGDFANDKDTTNNCVLIDLKGKTGPTFTKAQTPPHGYRSCVVYINEKTLVACGTSGVDISYDSGNNWQLISTQSFHVVQKAKNGNAIYLAGSRGKIAKLSF</sequence>
<dbReference type="RefSeq" id="WP_379014878.1">
    <property type="nucleotide sequence ID" value="NZ_JBHSDC010000027.1"/>
</dbReference>
<keyword evidence="3" id="KW-1185">Reference proteome</keyword>
<evidence type="ECO:0000256" key="1">
    <source>
        <dbReference type="SAM" id="SignalP"/>
    </source>
</evidence>
<dbReference type="PANTHER" id="PTHR47199">
    <property type="entry name" value="PHOTOSYSTEM II STABILITY/ASSEMBLY FACTOR HCF136, CHLOROPLASTIC"/>
    <property type="match status" value="1"/>
</dbReference>
<dbReference type="EMBL" id="JBHSDC010000027">
    <property type="protein sequence ID" value="MFC4232860.1"/>
    <property type="molecule type" value="Genomic_DNA"/>
</dbReference>
<evidence type="ECO:0000313" key="3">
    <source>
        <dbReference type="Proteomes" id="UP001595906"/>
    </source>
</evidence>
<feature type="chain" id="PRO_5045495599" evidence="1">
    <location>
        <begin position="21"/>
        <end position="339"/>
    </location>
</feature>
<dbReference type="InterPro" id="IPR015943">
    <property type="entry name" value="WD40/YVTN_repeat-like_dom_sf"/>
</dbReference>
<keyword evidence="1" id="KW-0732">Signal</keyword>
<dbReference type="Gene3D" id="2.130.10.10">
    <property type="entry name" value="YVTN repeat-like/Quinoprotein amine dehydrogenase"/>
    <property type="match status" value="1"/>
</dbReference>
<dbReference type="PANTHER" id="PTHR47199:SF2">
    <property type="entry name" value="PHOTOSYSTEM II STABILITY_ASSEMBLY FACTOR HCF136, CHLOROPLASTIC"/>
    <property type="match status" value="1"/>
</dbReference>
<accession>A0ABV8Q028</accession>
<reference evidence="3" key="1">
    <citation type="journal article" date="2019" name="Int. J. Syst. Evol. Microbiol.">
        <title>The Global Catalogue of Microorganisms (GCM) 10K type strain sequencing project: providing services to taxonomists for standard genome sequencing and annotation.</title>
        <authorList>
            <consortium name="The Broad Institute Genomics Platform"/>
            <consortium name="The Broad Institute Genome Sequencing Center for Infectious Disease"/>
            <person name="Wu L."/>
            <person name="Ma J."/>
        </authorList>
    </citation>
    <scope>NUCLEOTIDE SEQUENCE [LARGE SCALE GENOMIC DNA]</scope>
    <source>
        <strain evidence="3">CECT 8010</strain>
    </source>
</reference>
<name>A0ABV8Q028_9BACT</name>
<comment type="caution">
    <text evidence="2">The sequence shown here is derived from an EMBL/GenBank/DDBJ whole genome shotgun (WGS) entry which is preliminary data.</text>
</comment>
<evidence type="ECO:0000313" key="2">
    <source>
        <dbReference type="EMBL" id="MFC4232860.1"/>
    </source>
</evidence>
<proteinExistence type="predicted"/>